<name>A0A2G9XD30_UNCKA</name>
<keyword evidence="1" id="KW-0620">Polyamine biosynthesis</keyword>
<dbReference type="AlphaFoldDB" id="A0A2G9XD30"/>
<dbReference type="EMBL" id="PCQY01000001">
    <property type="protein sequence ID" value="PIP04885.1"/>
    <property type="molecule type" value="Genomic_DNA"/>
</dbReference>
<evidence type="ECO:0000256" key="1">
    <source>
        <dbReference type="ARBA" id="ARBA00023115"/>
    </source>
</evidence>
<evidence type="ECO:0008006" key="4">
    <source>
        <dbReference type="Google" id="ProtNLM"/>
    </source>
</evidence>
<dbReference type="Gene3D" id="3.40.50.150">
    <property type="entry name" value="Vaccinia Virus protein VP39"/>
    <property type="match status" value="1"/>
</dbReference>
<dbReference type="CDD" id="cd02440">
    <property type="entry name" value="AdoMet_MTases"/>
    <property type="match status" value="1"/>
</dbReference>
<reference evidence="2 3" key="1">
    <citation type="submission" date="2017-09" db="EMBL/GenBank/DDBJ databases">
        <title>Depth-based differentiation of microbial function through sediment-hosted aquifers and enrichment of novel symbionts in the deep terrestrial subsurface.</title>
        <authorList>
            <person name="Probst A.J."/>
            <person name="Ladd B."/>
            <person name="Jarett J.K."/>
            <person name="Geller-Mcgrath D.E."/>
            <person name="Sieber C.M."/>
            <person name="Emerson J.B."/>
            <person name="Anantharaman K."/>
            <person name="Thomas B.C."/>
            <person name="Malmstrom R."/>
            <person name="Stieglmeier M."/>
            <person name="Klingl A."/>
            <person name="Woyke T."/>
            <person name="Ryan C.M."/>
            <person name="Banfield J.F."/>
        </authorList>
    </citation>
    <scope>NUCLEOTIDE SEQUENCE [LARGE SCALE GENOMIC DNA]</scope>
    <source>
        <strain evidence="2">CG23_combo_of_CG06-09_8_20_14_all_40_14</strain>
    </source>
</reference>
<accession>A0A2G9XD30</accession>
<dbReference type="Proteomes" id="UP000231388">
    <property type="component" value="Unassembled WGS sequence"/>
</dbReference>
<dbReference type="InterPro" id="IPR029063">
    <property type="entry name" value="SAM-dependent_MTases_sf"/>
</dbReference>
<dbReference type="PANTHER" id="PTHR43317">
    <property type="entry name" value="THERMOSPERMINE SYNTHASE ACAULIS5"/>
    <property type="match status" value="1"/>
</dbReference>
<dbReference type="SUPFAM" id="SSF53335">
    <property type="entry name" value="S-adenosyl-L-methionine-dependent methyltransferases"/>
    <property type="match status" value="1"/>
</dbReference>
<comment type="caution">
    <text evidence="2">The sequence shown here is derived from an EMBL/GenBank/DDBJ whole genome shotgun (WGS) entry which is preliminary data.</text>
</comment>
<evidence type="ECO:0000313" key="3">
    <source>
        <dbReference type="Proteomes" id="UP000231388"/>
    </source>
</evidence>
<dbReference type="PANTHER" id="PTHR43317:SF1">
    <property type="entry name" value="THERMOSPERMINE SYNTHASE ACAULIS5"/>
    <property type="match status" value="1"/>
</dbReference>
<organism evidence="2 3">
    <name type="scientific">candidate division WWE3 bacterium CG23_combo_of_CG06-09_8_20_14_all_40_14</name>
    <dbReference type="NCBI Taxonomy" id="1975095"/>
    <lineage>
        <taxon>Bacteria</taxon>
        <taxon>Katanobacteria</taxon>
    </lineage>
</organism>
<proteinExistence type="predicted"/>
<evidence type="ECO:0000313" key="2">
    <source>
        <dbReference type="EMBL" id="PIP04885.1"/>
    </source>
</evidence>
<gene>
    <name evidence="2" type="ORF">COX53_00065</name>
</gene>
<dbReference type="GO" id="GO:0006596">
    <property type="term" value="P:polyamine biosynthetic process"/>
    <property type="evidence" value="ECO:0007669"/>
    <property type="project" value="UniProtKB-KW"/>
</dbReference>
<sequence length="223" mass="24782">MSKIKNLLCPNSQVLFSTMSPISGTIEVVQKGKERRLVVGGFVQSINWDCPGAEHRVWGQMAKIALEGCPNAQKILLLGLGAGTVIGLLKKEKPPLKITAIEMDKKIIEIAYSYFGLSAFEDVEIIRKDAFNAIKNQKADVVLVDVYCGGNFPEKFWSLEFFSFVRDALNNKGCAIFNKILCVDTDKEIKHSKDYLLKVFGTVGVYKVNVVGNRGNILFLCKE</sequence>
<protein>
    <recommendedName>
        <fullName evidence="4">Spermidine synthase</fullName>
    </recommendedName>
</protein>
<dbReference type="Pfam" id="PF01564">
    <property type="entry name" value="Spermine_synth"/>
    <property type="match status" value="1"/>
</dbReference>